<reference evidence="5" key="1">
    <citation type="submission" date="2022-12" db="EMBL/GenBank/DDBJ databases">
        <title>Comparative genomics of Legionella pneumophila isolates from the West Bank and Germany support molecular epidemiology of Legionnaires disease.</title>
        <authorList>
            <person name="Zayed A.R."/>
            <person name="Bitar D.M."/>
            <person name="Steinert M."/>
            <person name="Lueck C."/>
            <person name="Brettar I."/>
            <person name="Hoefle M.G."/>
            <person name="Bunk B."/>
        </authorList>
    </citation>
    <scope>NUCLEOTIDE SEQUENCE</scope>
    <source>
        <strain evidence="5">H23</strain>
    </source>
</reference>
<dbReference type="PANTHER" id="PTHR30313">
    <property type="entry name" value="DNA PRIMASE"/>
    <property type="match status" value="1"/>
</dbReference>
<evidence type="ECO:0000256" key="3">
    <source>
        <dbReference type="ARBA" id="ARBA00022833"/>
    </source>
</evidence>
<evidence type="ECO:0000256" key="2">
    <source>
        <dbReference type="ARBA" id="ARBA00022771"/>
    </source>
</evidence>
<dbReference type="Gene3D" id="3.90.580.10">
    <property type="entry name" value="Zinc finger, CHC2-type domain"/>
    <property type="match status" value="1"/>
</dbReference>
<evidence type="ECO:0000313" key="5">
    <source>
        <dbReference type="EMBL" id="MCZ4717904.1"/>
    </source>
</evidence>
<name>A0AAP3HB89_LEGPN</name>
<protein>
    <submittedName>
        <fullName evidence="5">CHC2 zinc finger domain-containing protein</fullName>
    </submittedName>
</protein>
<dbReference type="RefSeq" id="WP_269565251.1">
    <property type="nucleotide sequence ID" value="NZ_CP114576.1"/>
</dbReference>
<proteinExistence type="predicted"/>
<dbReference type="InterPro" id="IPR002694">
    <property type="entry name" value="Znf_CHC2"/>
</dbReference>
<evidence type="ECO:0000259" key="4">
    <source>
        <dbReference type="SMART" id="SM00400"/>
    </source>
</evidence>
<dbReference type="Proteomes" id="UP001071279">
    <property type="component" value="Unassembled WGS sequence"/>
</dbReference>
<keyword evidence="3" id="KW-0862">Zinc</keyword>
<dbReference type="InterPro" id="IPR050219">
    <property type="entry name" value="DnaG_primase"/>
</dbReference>
<dbReference type="PANTHER" id="PTHR30313:SF2">
    <property type="entry name" value="DNA PRIMASE"/>
    <property type="match status" value="1"/>
</dbReference>
<keyword evidence="2" id="KW-0863">Zinc-finger</keyword>
<sequence length="93" mass="10440">MKKQNFNRERLPSPSEYFKEQGLNLSGGLEWKTALCPFHEDTKPSLRVRLDKGCFCCMACGAKGGDVLAFHRKKYELGFKAAAIELGAWEGNL</sequence>
<dbReference type="AlphaFoldDB" id="A0AAP3HB89"/>
<dbReference type="Pfam" id="PF01807">
    <property type="entry name" value="Zn_ribbon_DnaG"/>
    <property type="match status" value="1"/>
</dbReference>
<comment type="caution">
    <text evidence="5">The sequence shown here is derived from an EMBL/GenBank/DDBJ whole genome shotgun (WGS) entry which is preliminary data.</text>
</comment>
<dbReference type="GO" id="GO:0006269">
    <property type="term" value="P:DNA replication, synthesis of primer"/>
    <property type="evidence" value="ECO:0007669"/>
    <property type="project" value="TreeGrafter"/>
</dbReference>
<evidence type="ECO:0000256" key="1">
    <source>
        <dbReference type="ARBA" id="ARBA00022723"/>
    </source>
</evidence>
<organism evidence="5 6">
    <name type="scientific">Legionella pneumophila</name>
    <dbReference type="NCBI Taxonomy" id="446"/>
    <lineage>
        <taxon>Bacteria</taxon>
        <taxon>Pseudomonadati</taxon>
        <taxon>Pseudomonadota</taxon>
        <taxon>Gammaproteobacteria</taxon>
        <taxon>Legionellales</taxon>
        <taxon>Legionellaceae</taxon>
        <taxon>Legionella</taxon>
    </lineage>
</organism>
<feature type="domain" description="Zinc finger CHC2-type" evidence="4">
    <location>
        <begin position="32"/>
        <end position="87"/>
    </location>
</feature>
<dbReference type="GO" id="GO:0005737">
    <property type="term" value="C:cytoplasm"/>
    <property type="evidence" value="ECO:0007669"/>
    <property type="project" value="TreeGrafter"/>
</dbReference>
<dbReference type="GO" id="GO:0008270">
    <property type="term" value="F:zinc ion binding"/>
    <property type="evidence" value="ECO:0007669"/>
    <property type="project" value="UniProtKB-KW"/>
</dbReference>
<dbReference type="EMBL" id="JAPXIC010000003">
    <property type="protein sequence ID" value="MCZ4717904.1"/>
    <property type="molecule type" value="Genomic_DNA"/>
</dbReference>
<evidence type="ECO:0000313" key="6">
    <source>
        <dbReference type="Proteomes" id="UP001071279"/>
    </source>
</evidence>
<gene>
    <name evidence="5" type="ORF">O6C86_01560</name>
</gene>
<dbReference type="SUPFAM" id="SSF57783">
    <property type="entry name" value="Zinc beta-ribbon"/>
    <property type="match status" value="1"/>
</dbReference>
<dbReference type="SMART" id="SM00400">
    <property type="entry name" value="ZnF_CHCC"/>
    <property type="match status" value="1"/>
</dbReference>
<dbReference type="GO" id="GO:0003899">
    <property type="term" value="F:DNA-directed RNA polymerase activity"/>
    <property type="evidence" value="ECO:0007669"/>
    <property type="project" value="InterPro"/>
</dbReference>
<accession>A0AAP3HB89</accession>
<dbReference type="InterPro" id="IPR036977">
    <property type="entry name" value="DNA_primase_Znf_CHC2"/>
</dbReference>
<keyword evidence="1" id="KW-0479">Metal-binding</keyword>
<dbReference type="GO" id="GO:0003677">
    <property type="term" value="F:DNA binding"/>
    <property type="evidence" value="ECO:0007669"/>
    <property type="project" value="InterPro"/>
</dbReference>